<evidence type="ECO:0000256" key="2">
    <source>
        <dbReference type="ARBA" id="ARBA00022475"/>
    </source>
</evidence>
<keyword evidence="4 8" id="KW-0133">Cell shape</keyword>
<evidence type="ECO:0000256" key="4">
    <source>
        <dbReference type="ARBA" id="ARBA00022960"/>
    </source>
</evidence>
<evidence type="ECO:0000313" key="11">
    <source>
        <dbReference type="Proteomes" id="UP000178526"/>
    </source>
</evidence>
<comment type="caution">
    <text evidence="10">The sequence shown here is derived from an EMBL/GenBank/DDBJ whole genome shotgun (WGS) entry which is preliminary data.</text>
</comment>
<dbReference type="PANTHER" id="PTHR47019:SF1">
    <property type="entry name" value="LIPID II FLIPPASE MURJ"/>
    <property type="match status" value="1"/>
</dbReference>
<feature type="transmembrane region" description="Helical" evidence="8">
    <location>
        <begin position="409"/>
        <end position="431"/>
    </location>
</feature>
<evidence type="ECO:0000256" key="6">
    <source>
        <dbReference type="ARBA" id="ARBA00022989"/>
    </source>
</evidence>
<feature type="transmembrane region" description="Helical" evidence="8">
    <location>
        <begin position="452"/>
        <end position="471"/>
    </location>
</feature>
<keyword evidence="8 9" id="KW-0961">Cell wall biogenesis/degradation</keyword>
<comment type="similarity">
    <text evidence="8 9">Belongs to the MurJ/MviN family.</text>
</comment>
<dbReference type="InterPro" id="IPR004268">
    <property type="entry name" value="MurJ"/>
</dbReference>
<feature type="transmembrane region" description="Helical" evidence="8">
    <location>
        <begin position="477"/>
        <end position="496"/>
    </location>
</feature>
<dbReference type="InterPro" id="IPR051050">
    <property type="entry name" value="Lipid_II_flippase_MurJ/MviN"/>
</dbReference>
<dbReference type="Pfam" id="PF03023">
    <property type="entry name" value="MurJ"/>
    <property type="match status" value="1"/>
</dbReference>
<dbReference type="GO" id="GO:0034204">
    <property type="term" value="P:lipid translocation"/>
    <property type="evidence" value="ECO:0007669"/>
    <property type="project" value="TreeGrafter"/>
</dbReference>
<accession>A0A1F7RMB5</accession>
<evidence type="ECO:0000256" key="8">
    <source>
        <dbReference type="HAMAP-Rule" id="MF_02078"/>
    </source>
</evidence>
<dbReference type="GO" id="GO:0008360">
    <property type="term" value="P:regulation of cell shape"/>
    <property type="evidence" value="ECO:0007669"/>
    <property type="project" value="UniProtKB-UniRule"/>
</dbReference>
<keyword evidence="2 8" id="KW-1003">Cell membrane</keyword>
<keyword evidence="6 8" id="KW-1133">Transmembrane helix</keyword>
<dbReference type="NCBIfam" id="TIGR01695">
    <property type="entry name" value="murJ_mviN"/>
    <property type="match status" value="1"/>
</dbReference>
<feature type="transmembrane region" description="Helical" evidence="8">
    <location>
        <begin position="271"/>
        <end position="297"/>
    </location>
</feature>
<name>A0A1F7RMB5_9BACT</name>
<evidence type="ECO:0000256" key="9">
    <source>
        <dbReference type="PIRNR" id="PIRNR002869"/>
    </source>
</evidence>
<keyword evidence="8 9" id="KW-0813">Transport</keyword>
<dbReference type="EMBL" id="MGDB01000052">
    <property type="protein sequence ID" value="OGL42308.1"/>
    <property type="molecule type" value="Genomic_DNA"/>
</dbReference>
<evidence type="ECO:0000256" key="1">
    <source>
        <dbReference type="ARBA" id="ARBA00004651"/>
    </source>
</evidence>
<keyword evidence="5 8" id="KW-0573">Peptidoglycan synthesis</keyword>
<comment type="function">
    <text evidence="8 9">Involved in peptidoglycan biosynthesis. Transports lipid-linked peptidoglycan precursors from the inner to the outer leaflet of the cytoplasmic membrane.</text>
</comment>
<dbReference type="CDD" id="cd13123">
    <property type="entry name" value="MATE_MurJ_like"/>
    <property type="match status" value="1"/>
</dbReference>
<reference evidence="10 11" key="1">
    <citation type="journal article" date="2016" name="Nat. Commun.">
        <title>Thousands of microbial genomes shed light on interconnected biogeochemical processes in an aquifer system.</title>
        <authorList>
            <person name="Anantharaman K."/>
            <person name="Brown C.T."/>
            <person name="Hug L.A."/>
            <person name="Sharon I."/>
            <person name="Castelle C.J."/>
            <person name="Probst A.J."/>
            <person name="Thomas B.C."/>
            <person name="Singh A."/>
            <person name="Wilkins M.J."/>
            <person name="Karaoz U."/>
            <person name="Brodie E.L."/>
            <person name="Williams K.H."/>
            <person name="Hubbard S.S."/>
            <person name="Banfield J.F."/>
        </authorList>
    </citation>
    <scope>NUCLEOTIDE SEQUENCE [LARGE SCALE GENOMIC DNA]</scope>
</reference>
<dbReference type="PIRSF" id="PIRSF002869">
    <property type="entry name" value="MviN"/>
    <property type="match status" value="1"/>
</dbReference>
<keyword evidence="3 8" id="KW-0812">Transmembrane</keyword>
<feature type="transmembrane region" description="Helical" evidence="8">
    <location>
        <begin position="231"/>
        <end position="251"/>
    </location>
</feature>
<feature type="transmembrane region" description="Helical" evidence="8">
    <location>
        <begin position="309"/>
        <end position="331"/>
    </location>
</feature>
<proteinExistence type="inferred from homology"/>
<feature type="transmembrane region" description="Helical" evidence="8">
    <location>
        <begin position="137"/>
        <end position="155"/>
    </location>
</feature>
<comment type="pathway">
    <text evidence="8">Cell wall biogenesis; peptidoglycan biosynthesis.</text>
</comment>
<feature type="transmembrane region" description="Helical" evidence="8">
    <location>
        <begin position="384"/>
        <end position="403"/>
    </location>
</feature>
<keyword evidence="7 8" id="KW-0472">Membrane</keyword>
<evidence type="ECO:0000256" key="7">
    <source>
        <dbReference type="ARBA" id="ARBA00023136"/>
    </source>
</evidence>
<feature type="transmembrane region" description="Helical" evidence="8">
    <location>
        <begin position="188"/>
        <end position="210"/>
    </location>
</feature>
<dbReference type="HAMAP" id="MF_02078">
    <property type="entry name" value="MurJ_MviN"/>
    <property type="match status" value="1"/>
</dbReference>
<feature type="transmembrane region" description="Helical" evidence="8">
    <location>
        <begin position="84"/>
        <end position="117"/>
    </location>
</feature>
<sequence length="521" mass="57759">MNTKKKLARAAVIIMAATILSRLAGFAREIIMANYFGLSPARGAFTVAYKIPNLLRTLIADTAISAAFIPVFTELITKENKEEAFKIASIMIGITTIVLSVLTVLSMVFMPYIIIISAPGFTSDKALFDLTVSLSRIIFPTVIFLGITGVITGMLHSFQHFTIPALAPVLWNIVIIAVLVLYQQRLGIYSAAWGILIATVVQLAIQFLHLRGREGKLFLSISFRNPYIKEMLKLIIPVSLSLGIINFNVFVDTIFASYLGPNRLAAIDSAFRIFHLPMGIFAITIGTVLFPLFSTLIAKKDFANFKPTLMNGISQIFFITVPVSAMFIVLSRQIVKIIYQRGQFGSEDTSLVAWALVFFSFGIPFASANTLVNRGFYSLKKNWIPLYVGGINLISNAVLDWLLMKPFSHGGICFSTSLVSAFNFIALIYLIQREVGKINTQPLIKSFLKISFISAIMAACSYILFNFLYALTGLTAALSLSLLSGGIIYITLSWLLKLKEFEIAKDVFLYKKKDVLIEKKF</sequence>
<dbReference type="AlphaFoldDB" id="A0A1F7RMB5"/>
<dbReference type="GO" id="GO:0009252">
    <property type="term" value="P:peptidoglycan biosynthetic process"/>
    <property type="evidence" value="ECO:0007669"/>
    <property type="project" value="UniProtKB-UniRule"/>
</dbReference>
<evidence type="ECO:0000256" key="5">
    <source>
        <dbReference type="ARBA" id="ARBA00022984"/>
    </source>
</evidence>
<feature type="transmembrane region" description="Helical" evidence="8">
    <location>
        <begin position="162"/>
        <end position="182"/>
    </location>
</feature>
<feature type="transmembrane region" description="Helical" evidence="8">
    <location>
        <begin position="51"/>
        <end position="72"/>
    </location>
</feature>
<comment type="subcellular location">
    <subcellularLocation>
        <location evidence="1 8">Cell membrane</location>
        <topology evidence="1 8">Multi-pass membrane protein</topology>
    </subcellularLocation>
</comment>
<protein>
    <recommendedName>
        <fullName evidence="8">Probable lipid II flippase MurJ</fullName>
    </recommendedName>
</protein>
<evidence type="ECO:0000313" key="10">
    <source>
        <dbReference type="EMBL" id="OGL42308.1"/>
    </source>
</evidence>
<dbReference type="UniPathway" id="UPA00219"/>
<evidence type="ECO:0000256" key="3">
    <source>
        <dbReference type="ARBA" id="ARBA00022692"/>
    </source>
</evidence>
<gene>
    <name evidence="8" type="primary">murJ</name>
    <name evidence="10" type="ORF">A2042_04240</name>
</gene>
<dbReference type="GO" id="GO:0071555">
    <property type="term" value="P:cell wall organization"/>
    <property type="evidence" value="ECO:0007669"/>
    <property type="project" value="UniProtKB-UniRule"/>
</dbReference>
<feature type="transmembrane region" description="Helical" evidence="8">
    <location>
        <begin position="351"/>
        <end position="372"/>
    </location>
</feature>
<organism evidence="10 11">
    <name type="scientific">Candidatus Schekmanbacteria bacterium GWA2_38_11</name>
    <dbReference type="NCBI Taxonomy" id="1817876"/>
    <lineage>
        <taxon>Bacteria</taxon>
        <taxon>Candidatus Schekmaniibacteriota</taxon>
    </lineage>
</organism>
<dbReference type="GO" id="GO:0015648">
    <property type="term" value="F:lipid-linked peptidoglycan transporter activity"/>
    <property type="evidence" value="ECO:0007669"/>
    <property type="project" value="UniProtKB-UniRule"/>
</dbReference>
<dbReference type="GO" id="GO:0005886">
    <property type="term" value="C:plasma membrane"/>
    <property type="evidence" value="ECO:0007669"/>
    <property type="project" value="UniProtKB-SubCell"/>
</dbReference>
<dbReference type="Proteomes" id="UP000178526">
    <property type="component" value="Unassembled WGS sequence"/>
</dbReference>
<dbReference type="PANTHER" id="PTHR47019">
    <property type="entry name" value="LIPID II FLIPPASE MURJ"/>
    <property type="match status" value="1"/>
</dbReference>
<dbReference type="PRINTS" id="PR01806">
    <property type="entry name" value="VIRFACTRMVIN"/>
</dbReference>